<evidence type="ECO:0000313" key="5">
    <source>
        <dbReference type="Proteomes" id="UP001515480"/>
    </source>
</evidence>
<protein>
    <submittedName>
        <fullName evidence="4">Uncharacterized protein</fullName>
    </submittedName>
</protein>
<dbReference type="EMBL" id="JBGBPQ010000005">
    <property type="protein sequence ID" value="KAL1524080.1"/>
    <property type="molecule type" value="Genomic_DNA"/>
</dbReference>
<keyword evidence="3" id="KW-0808">Transferase</keyword>
<sequence>MLGNALRNNSSGYPTIGSLRVPFQGPLGGGVIVTSGFEELPPYGETSIKLMRKYARLHGYTVLLDKLIPVQTTAGAKLYERYMPWQKIASLQRATKAFPQARLYAWLDLDCFLLNMTLSLERLLDKEYVYADNRPHESAECHIASVPDVNLHYAKDWLERAHQTVPLDAMVNAGLVVIRNSPSGLATLERWDVIRTNMPDLYKQYDYGWMNKKDSDPYKGWPGEQGGLWHIFTHDVRPRAGACVPSSAKSWTMIHNQEETVLTRLKIEQYGCSLNWFKLDSARRGVFCRDHYTPLPLVYHGYGLPAAKKNERSALIMDWHKRDAECCNHMEVAGSSWLLKKVSRAFG</sequence>
<comment type="caution">
    <text evidence="4">The sequence shown here is derived from an EMBL/GenBank/DDBJ whole genome shotgun (WGS) entry which is preliminary data.</text>
</comment>
<keyword evidence="2" id="KW-0328">Glycosyltransferase</keyword>
<dbReference type="PANTHER" id="PTHR31306:SF4">
    <property type="entry name" value="ALPHA-1,2-GALACTOSYLTRANSFERASE"/>
    <property type="match status" value="1"/>
</dbReference>
<evidence type="ECO:0000256" key="1">
    <source>
        <dbReference type="ARBA" id="ARBA00005664"/>
    </source>
</evidence>
<evidence type="ECO:0000256" key="3">
    <source>
        <dbReference type="ARBA" id="ARBA00022679"/>
    </source>
</evidence>
<evidence type="ECO:0000313" key="4">
    <source>
        <dbReference type="EMBL" id="KAL1524080.1"/>
    </source>
</evidence>
<proteinExistence type="inferred from homology"/>
<dbReference type="InterPro" id="IPR029044">
    <property type="entry name" value="Nucleotide-diphossugar_trans"/>
</dbReference>
<dbReference type="Pfam" id="PF05637">
    <property type="entry name" value="Glyco_transf_34"/>
    <property type="match status" value="1"/>
</dbReference>
<name>A0AB34JTQ3_PRYPA</name>
<dbReference type="Proteomes" id="UP001515480">
    <property type="component" value="Unassembled WGS sequence"/>
</dbReference>
<comment type="similarity">
    <text evidence="1">Belongs to the glycosyltransferase 34 family.</text>
</comment>
<accession>A0AB34JTQ3</accession>
<organism evidence="4 5">
    <name type="scientific">Prymnesium parvum</name>
    <name type="common">Toxic golden alga</name>
    <dbReference type="NCBI Taxonomy" id="97485"/>
    <lineage>
        <taxon>Eukaryota</taxon>
        <taxon>Haptista</taxon>
        <taxon>Haptophyta</taxon>
        <taxon>Prymnesiophyceae</taxon>
        <taxon>Prymnesiales</taxon>
        <taxon>Prymnesiaceae</taxon>
        <taxon>Prymnesium</taxon>
    </lineage>
</organism>
<dbReference type="GO" id="GO:0000139">
    <property type="term" value="C:Golgi membrane"/>
    <property type="evidence" value="ECO:0007669"/>
    <property type="project" value="TreeGrafter"/>
</dbReference>
<reference evidence="4 5" key="1">
    <citation type="journal article" date="2024" name="Science">
        <title>Giant polyketide synthase enzymes in the biosynthesis of giant marine polyether toxins.</title>
        <authorList>
            <person name="Fallon T.R."/>
            <person name="Shende V.V."/>
            <person name="Wierzbicki I.H."/>
            <person name="Pendleton A.L."/>
            <person name="Watervoot N.F."/>
            <person name="Auber R.P."/>
            <person name="Gonzalez D.J."/>
            <person name="Wisecaver J.H."/>
            <person name="Moore B.S."/>
        </authorList>
    </citation>
    <scope>NUCLEOTIDE SEQUENCE [LARGE SCALE GENOMIC DNA]</scope>
    <source>
        <strain evidence="4 5">12B1</strain>
    </source>
</reference>
<dbReference type="PANTHER" id="PTHR31306">
    <property type="entry name" value="ALPHA-1,6-MANNOSYLTRANSFERASE MNN11-RELATED"/>
    <property type="match status" value="1"/>
</dbReference>
<dbReference type="GO" id="GO:0016757">
    <property type="term" value="F:glycosyltransferase activity"/>
    <property type="evidence" value="ECO:0007669"/>
    <property type="project" value="UniProtKB-KW"/>
</dbReference>
<gene>
    <name evidence="4" type="ORF">AB1Y20_018990</name>
</gene>
<evidence type="ECO:0000256" key="2">
    <source>
        <dbReference type="ARBA" id="ARBA00022676"/>
    </source>
</evidence>
<dbReference type="GO" id="GO:0006487">
    <property type="term" value="P:protein N-linked glycosylation"/>
    <property type="evidence" value="ECO:0007669"/>
    <property type="project" value="TreeGrafter"/>
</dbReference>
<dbReference type="Gene3D" id="3.90.550.10">
    <property type="entry name" value="Spore Coat Polysaccharide Biosynthesis Protein SpsA, Chain A"/>
    <property type="match status" value="1"/>
</dbReference>
<dbReference type="InterPro" id="IPR008630">
    <property type="entry name" value="Glyco_trans_34"/>
</dbReference>
<keyword evidence="5" id="KW-1185">Reference proteome</keyword>
<dbReference type="AlphaFoldDB" id="A0AB34JTQ3"/>